<dbReference type="GO" id="GO:0008234">
    <property type="term" value="F:cysteine-type peptidase activity"/>
    <property type="evidence" value="ECO:0007669"/>
    <property type="project" value="UniProtKB-KW"/>
</dbReference>
<keyword evidence="6" id="KW-0732">Signal</keyword>
<name>A0AA44DMQ9_PARBF</name>
<dbReference type="PANTHER" id="PTHR47053">
    <property type="entry name" value="MUREIN DD-ENDOPEPTIDASE MEPH-RELATED"/>
    <property type="match status" value="1"/>
</dbReference>
<reference evidence="9 10" key="1">
    <citation type="submission" date="2020-04" db="EMBL/GenBank/DDBJ databases">
        <authorList>
            <person name="Hitch T.C.A."/>
            <person name="Wylensek D."/>
            <person name="Clavel T."/>
        </authorList>
    </citation>
    <scope>NUCLEOTIDE SEQUENCE [LARGE SCALE GENOMIC DNA]</scope>
    <source>
        <strain evidence="9 10">Med78_4-601-WT-2</strain>
    </source>
</reference>
<comment type="caution">
    <text evidence="9">The sequence shown here is derived from an EMBL/GenBank/DDBJ whole genome shotgun (WGS) entry which is preliminary data.</text>
</comment>
<evidence type="ECO:0000256" key="4">
    <source>
        <dbReference type="ARBA" id="ARBA00022807"/>
    </source>
</evidence>
<dbReference type="InterPro" id="IPR051202">
    <property type="entry name" value="Peptidase_C40"/>
</dbReference>
<feature type="domain" description="NlpC/P60" evidence="8">
    <location>
        <begin position="309"/>
        <end position="432"/>
    </location>
</feature>
<proteinExistence type="inferred from homology"/>
<dbReference type="AlphaFoldDB" id="A0AA44DMQ9"/>
<feature type="chain" id="PRO_5041205366" evidence="6">
    <location>
        <begin position="25"/>
        <end position="432"/>
    </location>
</feature>
<evidence type="ECO:0000259" key="7">
    <source>
        <dbReference type="PROSITE" id="PS51781"/>
    </source>
</evidence>
<sequence length="432" mass="46901">MKRKILVPVFASFMALSMNGIAHADDAKVEKATDKKDVNEKNVINLKDYKDVDFKVAEVKDGVAVKVRKQGSVQTIAYTGDQFKIVGEQDGWYKVQLDDETEGWIASRYVDVKAANAYITADKVNLRKDAHVESDVKDNLPASTKVQVLGTEGNWVKVKNGENEGFVRDLYVSDKAPVVEEEKTQSDVKDQNDGQVSDNNQTTNNDATNENESNNVENNNNNNNNNNDAVEDNNDNSTTNNDNNNNSNNNVDNNENNNDNNSNTNNDNNSNVDNNDNTNNNNNNNHNNNNNNNNNSTEEEKPAPPVNNSNAASAVVDLAYAKLGSPYVWGAEGPNSFDCSGLTSYVFRNAAGVSLPRTSSSQYGVGRSVSKANLQAGDLVFFATGGGGVSHVGIYVGGGNMVHAPNSGDVVKVSNINSSYWQKAYVGAKRVL</sequence>
<comment type="similarity">
    <text evidence="1">Belongs to the peptidase C40 family.</text>
</comment>
<feature type="region of interest" description="Disordered" evidence="5">
    <location>
        <begin position="179"/>
        <end position="309"/>
    </location>
</feature>
<accession>A0AA44DMQ9</accession>
<evidence type="ECO:0000256" key="3">
    <source>
        <dbReference type="ARBA" id="ARBA00022801"/>
    </source>
</evidence>
<dbReference type="PROSITE" id="PS51935">
    <property type="entry name" value="NLPC_P60"/>
    <property type="match status" value="1"/>
</dbReference>
<feature type="signal peptide" evidence="6">
    <location>
        <begin position="1"/>
        <end position="24"/>
    </location>
</feature>
<keyword evidence="3" id="KW-0378">Hydrolase</keyword>
<evidence type="ECO:0000256" key="6">
    <source>
        <dbReference type="SAM" id="SignalP"/>
    </source>
</evidence>
<feature type="compositionally biased region" description="Basic and acidic residues" evidence="5">
    <location>
        <begin position="179"/>
        <end position="192"/>
    </location>
</feature>
<dbReference type="Gene3D" id="2.30.30.40">
    <property type="entry name" value="SH3 Domains"/>
    <property type="match status" value="2"/>
</dbReference>
<evidence type="ECO:0000256" key="2">
    <source>
        <dbReference type="ARBA" id="ARBA00022670"/>
    </source>
</evidence>
<gene>
    <name evidence="9" type="ORF">HF875_13600</name>
</gene>
<dbReference type="GO" id="GO:0006508">
    <property type="term" value="P:proteolysis"/>
    <property type="evidence" value="ECO:0007669"/>
    <property type="project" value="UniProtKB-KW"/>
</dbReference>
<dbReference type="PROSITE" id="PS51781">
    <property type="entry name" value="SH3B"/>
    <property type="match status" value="1"/>
</dbReference>
<dbReference type="InterPro" id="IPR003646">
    <property type="entry name" value="SH3-like_bac-type"/>
</dbReference>
<dbReference type="InterPro" id="IPR038765">
    <property type="entry name" value="Papain-like_cys_pep_sf"/>
</dbReference>
<keyword evidence="4" id="KW-0788">Thiol protease</keyword>
<evidence type="ECO:0000256" key="5">
    <source>
        <dbReference type="SAM" id="MobiDB-lite"/>
    </source>
</evidence>
<dbReference type="SMART" id="SM00287">
    <property type="entry name" value="SH3b"/>
    <property type="match status" value="2"/>
</dbReference>
<dbReference type="InterPro" id="IPR000064">
    <property type="entry name" value="NLP_P60_dom"/>
</dbReference>
<keyword evidence="2" id="KW-0645">Protease</keyword>
<organism evidence="9 10">
    <name type="scientific">Paraclostridium bifermentans</name>
    <name type="common">Clostridium bifermentans</name>
    <dbReference type="NCBI Taxonomy" id="1490"/>
    <lineage>
        <taxon>Bacteria</taxon>
        <taxon>Bacillati</taxon>
        <taxon>Bacillota</taxon>
        <taxon>Clostridia</taxon>
        <taxon>Peptostreptococcales</taxon>
        <taxon>Peptostreptococcaceae</taxon>
        <taxon>Paraclostridium</taxon>
    </lineage>
</organism>
<evidence type="ECO:0000313" key="9">
    <source>
        <dbReference type="EMBL" id="NME10565.1"/>
    </source>
</evidence>
<dbReference type="Gene3D" id="3.90.1720.10">
    <property type="entry name" value="endopeptidase domain like (from Nostoc punctiforme)"/>
    <property type="match status" value="1"/>
</dbReference>
<dbReference type="Pfam" id="PF00877">
    <property type="entry name" value="NLPC_P60"/>
    <property type="match status" value="1"/>
</dbReference>
<dbReference type="EMBL" id="JABAFD010000009">
    <property type="protein sequence ID" value="NME10565.1"/>
    <property type="molecule type" value="Genomic_DNA"/>
</dbReference>
<feature type="compositionally biased region" description="Low complexity" evidence="5">
    <location>
        <begin position="235"/>
        <end position="296"/>
    </location>
</feature>
<protein>
    <submittedName>
        <fullName evidence="9">SH3 domain-containing protein</fullName>
    </submittedName>
</protein>
<feature type="compositionally biased region" description="Low complexity" evidence="5">
    <location>
        <begin position="197"/>
        <end position="228"/>
    </location>
</feature>
<evidence type="ECO:0000259" key="8">
    <source>
        <dbReference type="PROSITE" id="PS51935"/>
    </source>
</evidence>
<dbReference type="SUPFAM" id="SSF54001">
    <property type="entry name" value="Cysteine proteinases"/>
    <property type="match status" value="1"/>
</dbReference>
<evidence type="ECO:0000313" key="10">
    <source>
        <dbReference type="Proteomes" id="UP000573963"/>
    </source>
</evidence>
<feature type="domain" description="SH3b" evidence="7">
    <location>
        <begin position="114"/>
        <end position="176"/>
    </location>
</feature>
<dbReference type="Proteomes" id="UP000573963">
    <property type="component" value="Unassembled WGS sequence"/>
</dbReference>
<dbReference type="RefSeq" id="WP_168932552.1">
    <property type="nucleotide sequence ID" value="NZ_JABAFD010000009.1"/>
</dbReference>
<dbReference type="PANTHER" id="PTHR47053:SF1">
    <property type="entry name" value="MUREIN DD-ENDOPEPTIDASE MEPH-RELATED"/>
    <property type="match status" value="1"/>
</dbReference>
<evidence type="ECO:0000256" key="1">
    <source>
        <dbReference type="ARBA" id="ARBA00007074"/>
    </source>
</evidence>
<dbReference type="Pfam" id="PF08239">
    <property type="entry name" value="SH3_3"/>
    <property type="match status" value="2"/>
</dbReference>